<protein>
    <submittedName>
        <fullName evidence="3">J domain-containing protein</fullName>
    </submittedName>
</protein>
<dbReference type="InterPro" id="IPR001623">
    <property type="entry name" value="DnaJ_domain"/>
</dbReference>
<dbReference type="EMBL" id="CP077080">
    <property type="protein sequence ID" value="QXI51320.1"/>
    <property type="molecule type" value="Genomic_DNA"/>
</dbReference>
<proteinExistence type="predicted"/>
<evidence type="ECO:0000313" key="4">
    <source>
        <dbReference type="Proteomes" id="UP000824066"/>
    </source>
</evidence>
<dbReference type="PROSITE" id="PS50076">
    <property type="entry name" value="DNAJ_2"/>
    <property type="match status" value="1"/>
</dbReference>
<evidence type="ECO:0000313" key="3">
    <source>
        <dbReference type="EMBL" id="QXI51320.1"/>
    </source>
</evidence>
<name>A0ABX8Q874_PSECO</name>
<dbReference type="RefSeq" id="WP_217859756.1">
    <property type="nucleotide sequence ID" value="NZ_CP077080.1"/>
</dbReference>
<keyword evidence="1" id="KW-1133">Transmembrane helix</keyword>
<feature type="transmembrane region" description="Helical" evidence="1">
    <location>
        <begin position="481"/>
        <end position="500"/>
    </location>
</feature>
<evidence type="ECO:0000259" key="2">
    <source>
        <dbReference type="PROSITE" id="PS50076"/>
    </source>
</evidence>
<keyword evidence="4" id="KW-1185">Reference proteome</keyword>
<dbReference type="CDD" id="cd06257">
    <property type="entry name" value="DnaJ"/>
    <property type="match status" value="1"/>
</dbReference>
<reference evidence="3 4" key="1">
    <citation type="journal article" date="2021" name="Microorganisms">
        <title>The Ever-Expanding Pseudomonas Genus: Description of 43 New Species and Partition of the Pseudomonas putida Group.</title>
        <authorList>
            <person name="Girard L."/>
            <person name="Lood C."/>
            <person name="Hofte M."/>
            <person name="Vandamme P."/>
            <person name="Rokni-Zadeh H."/>
            <person name="van Noort V."/>
            <person name="Lavigne R."/>
            <person name="De Mot R."/>
        </authorList>
    </citation>
    <scope>NUCLEOTIDE SEQUENCE [LARGE SCALE GENOMIC DNA]</scope>
    <source>
        <strain evidence="3 4">SWRI17</strain>
    </source>
</reference>
<dbReference type="Proteomes" id="UP000824066">
    <property type="component" value="Chromosome"/>
</dbReference>
<feature type="transmembrane region" description="Helical" evidence="1">
    <location>
        <begin position="376"/>
        <end position="394"/>
    </location>
</feature>
<gene>
    <name evidence="3" type="ORF">KSS97_17410</name>
</gene>
<organism evidence="3 4">
    <name type="scientific">Pseudomonas canavaninivorans</name>
    <dbReference type="NCBI Taxonomy" id="2842348"/>
    <lineage>
        <taxon>Bacteria</taxon>
        <taxon>Pseudomonadati</taxon>
        <taxon>Pseudomonadota</taxon>
        <taxon>Gammaproteobacteria</taxon>
        <taxon>Pseudomonadales</taxon>
        <taxon>Pseudomonadaceae</taxon>
        <taxon>Pseudomonas</taxon>
    </lineage>
</organism>
<feature type="transmembrane region" description="Helical" evidence="1">
    <location>
        <begin position="343"/>
        <end position="361"/>
    </location>
</feature>
<accession>A0ABX8Q874</accession>
<sequence length="554" mass="62834">MTCWVVLGLPEDADKRSIKRQYASLLKQLRPDEDPVGFQRLREAYEQALEWADWQPEVVVDEDQPTPAKLPLVDFPAPQSAPTTPPPSQRVATQCLEAVSAANLHDRLVQARLYGCEREFEQGLLELCLAQEDSYDLAEAAVEQLHWLTLWQREDLPAAATEQLRGRLMDLAWSRLTGAWHDDRRFLDVARQLDTSPWLQTLDARQWLNRCLAMALLQAPQWSQTLFDDICEQQGWKQTGQYTPCPEPWWSQLLARSHCAIFLAQQARLTQLFDSSESQAARMLFGSHDEDARVRLSMTFSATDWDACEALYRTVQLRYPQLLNERPQLGPDNWRPLRRQPPVLAVPLAILGTSICMSWLFEYRLGGSFYTSVVDMLLRALLLGVVGWALHAVCEKLSRKAWRLDHWINDHYGRWLSLRRPTPMPIREILWVGLLGGLIYLAGGVAGAATFFGTLGVLGALSRRTPFDRGKSFLARLYDQVPGDVLIGLFLGMLVPMVLLGNTWAKSTYVSKNEGLQVWPQRICAARQSTASPCPSVLSATEWQAFKKPQANQP</sequence>
<keyword evidence="1" id="KW-0472">Membrane</keyword>
<evidence type="ECO:0000256" key="1">
    <source>
        <dbReference type="SAM" id="Phobius"/>
    </source>
</evidence>
<feature type="transmembrane region" description="Helical" evidence="1">
    <location>
        <begin position="429"/>
        <end position="461"/>
    </location>
</feature>
<feature type="domain" description="J" evidence="2">
    <location>
        <begin position="2"/>
        <end position="53"/>
    </location>
</feature>
<keyword evidence="1" id="KW-0812">Transmembrane</keyword>